<evidence type="ECO:0000256" key="1">
    <source>
        <dbReference type="ARBA" id="ARBA00022490"/>
    </source>
</evidence>
<keyword evidence="3" id="KW-0694">RNA-binding</keyword>
<evidence type="ECO:0000256" key="3">
    <source>
        <dbReference type="ARBA" id="ARBA00022884"/>
    </source>
</evidence>
<dbReference type="Gene3D" id="2.60.40.4380">
    <property type="entry name" value="Translational regulator CsrA"/>
    <property type="match status" value="1"/>
</dbReference>
<dbReference type="Proteomes" id="UP000237222">
    <property type="component" value="Unassembled WGS sequence"/>
</dbReference>
<gene>
    <name evidence="5" type="ORF">C0068_07785</name>
</gene>
<sequence length="58" mass="6610">MLTITRRSGESFQIDEDIVVHIRQINGGQVRVSIDAPEWVKVLRSELLDSEDDRQSDG</sequence>
<proteinExistence type="predicted"/>
<dbReference type="OrthoDB" id="9809061at2"/>
<dbReference type="GO" id="GO:0006109">
    <property type="term" value="P:regulation of carbohydrate metabolic process"/>
    <property type="evidence" value="ECO:0007669"/>
    <property type="project" value="InterPro"/>
</dbReference>
<comment type="caution">
    <text evidence="5">The sequence shown here is derived from an EMBL/GenBank/DDBJ whole genome shotgun (WGS) entry which is preliminary data.</text>
</comment>
<protein>
    <submittedName>
        <fullName evidence="5">Carbon storage regulator</fullName>
    </submittedName>
</protein>
<dbReference type="GO" id="GO:0045947">
    <property type="term" value="P:negative regulation of translational initiation"/>
    <property type="evidence" value="ECO:0007669"/>
    <property type="project" value="TreeGrafter"/>
</dbReference>
<keyword evidence="1" id="KW-0963">Cytoplasm</keyword>
<reference evidence="5" key="1">
    <citation type="submission" date="2018-01" db="EMBL/GenBank/DDBJ databases">
        <authorList>
            <person name="Yu X.-D."/>
        </authorList>
    </citation>
    <scope>NUCLEOTIDE SEQUENCE</scope>
    <source>
        <strain evidence="5">ZX-21</strain>
    </source>
</reference>
<dbReference type="PANTHER" id="PTHR34984:SF1">
    <property type="entry name" value="CARBON STORAGE REGULATOR"/>
    <property type="match status" value="1"/>
</dbReference>
<dbReference type="GO" id="GO:0048027">
    <property type="term" value="F:mRNA 5'-UTR binding"/>
    <property type="evidence" value="ECO:0007669"/>
    <property type="project" value="TreeGrafter"/>
</dbReference>
<dbReference type="PANTHER" id="PTHR34984">
    <property type="entry name" value="CARBON STORAGE REGULATOR"/>
    <property type="match status" value="1"/>
</dbReference>
<accession>A0A2S4HG90</accession>
<keyword evidence="4" id="KW-0010">Activator</keyword>
<dbReference type="GO" id="GO:0006402">
    <property type="term" value="P:mRNA catabolic process"/>
    <property type="evidence" value="ECO:0007669"/>
    <property type="project" value="InterPro"/>
</dbReference>
<dbReference type="InterPro" id="IPR036107">
    <property type="entry name" value="CsrA_sf"/>
</dbReference>
<name>A0A2S4HG90_9GAMM</name>
<evidence type="ECO:0000256" key="2">
    <source>
        <dbReference type="ARBA" id="ARBA00022845"/>
    </source>
</evidence>
<dbReference type="EMBL" id="PQGG01000019">
    <property type="protein sequence ID" value="POP52987.1"/>
    <property type="molecule type" value="Genomic_DNA"/>
</dbReference>
<dbReference type="Pfam" id="PF02599">
    <property type="entry name" value="CsrA"/>
    <property type="match status" value="1"/>
</dbReference>
<dbReference type="GO" id="GO:0005829">
    <property type="term" value="C:cytosol"/>
    <property type="evidence" value="ECO:0007669"/>
    <property type="project" value="TreeGrafter"/>
</dbReference>
<organism evidence="5 6">
    <name type="scientific">Zhongshania marina</name>
    <dbReference type="NCBI Taxonomy" id="2304603"/>
    <lineage>
        <taxon>Bacteria</taxon>
        <taxon>Pseudomonadati</taxon>
        <taxon>Pseudomonadota</taxon>
        <taxon>Gammaproteobacteria</taxon>
        <taxon>Cellvibrionales</taxon>
        <taxon>Spongiibacteraceae</taxon>
        <taxon>Zhongshania</taxon>
    </lineage>
</organism>
<evidence type="ECO:0000256" key="4">
    <source>
        <dbReference type="ARBA" id="ARBA00023159"/>
    </source>
</evidence>
<dbReference type="RefSeq" id="WP_103683928.1">
    <property type="nucleotide sequence ID" value="NZ_PQGG01000019.1"/>
</dbReference>
<evidence type="ECO:0000313" key="5">
    <source>
        <dbReference type="EMBL" id="POP52987.1"/>
    </source>
</evidence>
<evidence type="ECO:0000313" key="6">
    <source>
        <dbReference type="Proteomes" id="UP000237222"/>
    </source>
</evidence>
<dbReference type="SUPFAM" id="SSF117130">
    <property type="entry name" value="CsrA-like"/>
    <property type="match status" value="1"/>
</dbReference>
<dbReference type="AlphaFoldDB" id="A0A2S4HG90"/>
<dbReference type="InterPro" id="IPR003751">
    <property type="entry name" value="CsrA"/>
</dbReference>
<keyword evidence="2" id="KW-0810">Translation regulation</keyword>